<dbReference type="PANTHER" id="PTHR39192:SF1">
    <property type="entry name" value="IRON UPTAKE SYSTEM COMPONENT EFEO"/>
    <property type="match status" value="1"/>
</dbReference>
<accession>A0ABY2RIF6</accession>
<evidence type="ECO:0000256" key="2">
    <source>
        <dbReference type="ARBA" id="ARBA00005989"/>
    </source>
</evidence>
<protein>
    <recommendedName>
        <fullName evidence="9">Peptidase M75 family protein</fullName>
    </recommendedName>
</protein>
<feature type="domain" description="EfeO-type cupredoxin-like" evidence="6">
    <location>
        <begin position="264"/>
        <end position="370"/>
    </location>
</feature>
<feature type="compositionally biased region" description="Basic residues" evidence="4">
    <location>
        <begin position="1"/>
        <end position="22"/>
    </location>
</feature>
<evidence type="ECO:0000259" key="5">
    <source>
        <dbReference type="Pfam" id="PF09375"/>
    </source>
</evidence>
<feature type="compositionally biased region" description="Basic and acidic residues" evidence="4">
    <location>
        <begin position="47"/>
        <end position="64"/>
    </location>
</feature>
<sequence>MGVARRRRRRRHGRDHLRRNPFRHLDGHRTGCRAHQRTRVPGRRGHRDRDDPVDAQGRRLDLRAPARGTVQGAGRRTVRGRVDGVLRRRPRGSGDRAAAGRLRGEHRGQHLAARRTAPRDRRRRGPDRRAVLRCGPDQLRGLLPLHRRVPGRRRGRDPGVRRPRPADRRLAPWRIEPGVRCLGALRHLDLVRHRPAGHLQLPAGPDGPPGGRLGGVPGRRAHPVPAPAARQARARAGSAPRALQHPRILKGSIVRRTVPAIALLALAPVALAACTSKSESAEGAIAVTATDTGCEVARDTGETGNNTFEITNNGSKVTEFYVYGEGDRVMGEVENVGPGLTRTLIVNFAEAGTYHTACKPGMVGDGIRSEFTVTGDSSKAADESGQLADAAAEYKRYVTSQVTALQETAAVFVAAVKSGDIEAAKAKFPTTRTYYERIEPIAESFPDDLDPRLDLREVDLEPGQKWTGFHRLEKDLWAQGLQPDTNAIADQLLADLQELSDGINSPDFTVDPIQVAGGAQTLLDEVSRTKITGEEDIFSGTDLWDFQANVDGSQAAIATLRPIVDEKNPALGTRIDQRFAELDAELALYRSGDGFVLYSTVTEPQRQALSQKIDALSAEVSQVQGVVAGQ</sequence>
<evidence type="ECO:0000256" key="1">
    <source>
        <dbReference type="ARBA" id="ARBA00004418"/>
    </source>
</evidence>
<comment type="similarity">
    <text evidence="2">Belongs to the EfeM/EfeO family.</text>
</comment>
<evidence type="ECO:0000313" key="7">
    <source>
        <dbReference type="EMBL" id="TJZ77006.1"/>
    </source>
</evidence>
<evidence type="ECO:0000313" key="8">
    <source>
        <dbReference type="Proteomes" id="UP000305109"/>
    </source>
</evidence>
<name>A0ABY2RIF6_9NOCA</name>
<dbReference type="CDD" id="cd14656">
    <property type="entry name" value="Imelysin-like_EfeO"/>
    <property type="match status" value="1"/>
</dbReference>
<dbReference type="InterPro" id="IPR008972">
    <property type="entry name" value="Cupredoxin"/>
</dbReference>
<gene>
    <name evidence="7" type="ORF">FCG67_14205</name>
</gene>
<dbReference type="InterPro" id="IPR050894">
    <property type="entry name" value="EfeM/EfeO_iron_uptake"/>
</dbReference>
<reference evidence="7 8" key="1">
    <citation type="submission" date="2019-04" db="EMBL/GenBank/DDBJ databases">
        <title>Rhodococcus oryzae sp. nov., a novel actinomycete isolated from rhizosphere soil of rice (Oryza sativa L.).</title>
        <authorList>
            <person name="Li C."/>
        </authorList>
    </citation>
    <scope>NUCLEOTIDE SEQUENCE [LARGE SCALE GENOMIC DNA]</scope>
    <source>
        <strain evidence="7 8">NEAU-CX67</strain>
    </source>
</reference>
<dbReference type="Pfam" id="PF13473">
    <property type="entry name" value="Cupredoxin_1"/>
    <property type="match status" value="1"/>
</dbReference>
<evidence type="ECO:0000256" key="4">
    <source>
        <dbReference type="SAM" id="MobiDB-lite"/>
    </source>
</evidence>
<dbReference type="InterPro" id="IPR053377">
    <property type="entry name" value="Iron_uptake_EfeM/EfeO"/>
</dbReference>
<dbReference type="EMBL" id="SUMD01000006">
    <property type="protein sequence ID" value="TJZ77006.1"/>
    <property type="molecule type" value="Genomic_DNA"/>
</dbReference>
<dbReference type="PANTHER" id="PTHR39192">
    <property type="entry name" value="IRON UPTAKE SYSTEM COMPONENT EFEO"/>
    <property type="match status" value="1"/>
</dbReference>
<evidence type="ECO:0000256" key="3">
    <source>
        <dbReference type="ARBA" id="ARBA00022729"/>
    </source>
</evidence>
<dbReference type="Gene3D" id="2.60.40.420">
    <property type="entry name" value="Cupredoxins - blue copper proteins"/>
    <property type="match status" value="1"/>
</dbReference>
<evidence type="ECO:0008006" key="9">
    <source>
        <dbReference type="Google" id="ProtNLM"/>
    </source>
</evidence>
<feature type="compositionally biased region" description="Basic residues" evidence="4">
    <location>
        <begin position="30"/>
        <end position="46"/>
    </location>
</feature>
<keyword evidence="3" id="KW-0732">Signal</keyword>
<dbReference type="InterPro" id="IPR028096">
    <property type="entry name" value="EfeO_Cupredoxin"/>
</dbReference>
<organism evidence="7 8">
    <name type="scientific">Rhodococcus oryzae</name>
    <dbReference type="NCBI Taxonomy" id="2571143"/>
    <lineage>
        <taxon>Bacteria</taxon>
        <taxon>Bacillati</taxon>
        <taxon>Actinomycetota</taxon>
        <taxon>Actinomycetes</taxon>
        <taxon>Mycobacteriales</taxon>
        <taxon>Nocardiaceae</taxon>
        <taxon>Rhodococcus</taxon>
    </lineage>
</organism>
<proteinExistence type="inferred from homology"/>
<comment type="caution">
    <text evidence="7">The sequence shown here is derived from an EMBL/GenBank/DDBJ whole genome shotgun (WGS) entry which is preliminary data.</text>
</comment>
<dbReference type="Pfam" id="PF09375">
    <property type="entry name" value="Peptidase_M75"/>
    <property type="match status" value="1"/>
</dbReference>
<dbReference type="InterPro" id="IPR034981">
    <property type="entry name" value="Imelysin-like_EfeO/Algp7"/>
</dbReference>
<comment type="subcellular location">
    <subcellularLocation>
        <location evidence="1">Periplasm</location>
    </subcellularLocation>
</comment>
<dbReference type="Gene3D" id="1.20.1420.20">
    <property type="entry name" value="M75 peptidase, HXXE motif"/>
    <property type="match status" value="1"/>
</dbReference>
<dbReference type="InterPro" id="IPR038352">
    <property type="entry name" value="Imelysin_sf"/>
</dbReference>
<feature type="domain" description="Imelysin-like" evidence="5">
    <location>
        <begin position="390"/>
        <end position="622"/>
    </location>
</feature>
<keyword evidence="8" id="KW-1185">Reference proteome</keyword>
<feature type="region of interest" description="Disordered" evidence="4">
    <location>
        <begin position="1"/>
        <end position="129"/>
    </location>
</feature>
<dbReference type="Proteomes" id="UP000305109">
    <property type="component" value="Unassembled WGS sequence"/>
</dbReference>
<dbReference type="InterPro" id="IPR018976">
    <property type="entry name" value="Imelysin-like"/>
</dbReference>
<dbReference type="NCBIfam" id="NF041757">
    <property type="entry name" value="EfeO"/>
    <property type="match status" value="1"/>
</dbReference>
<evidence type="ECO:0000259" key="6">
    <source>
        <dbReference type="Pfam" id="PF13473"/>
    </source>
</evidence>